<dbReference type="EMBL" id="MSFO01000002">
    <property type="protein sequence ID" value="PLB53282.1"/>
    <property type="molecule type" value="Genomic_DNA"/>
</dbReference>
<reference evidence="1 2" key="1">
    <citation type="submission" date="2016-12" db="EMBL/GenBank/DDBJ databases">
        <title>The genomes of Aspergillus section Nigri reveals drivers in fungal speciation.</title>
        <authorList>
            <consortium name="DOE Joint Genome Institute"/>
            <person name="Vesth T.C."/>
            <person name="Nybo J."/>
            <person name="Theobald S."/>
            <person name="Brandl J."/>
            <person name="Frisvad J.C."/>
            <person name="Nielsen K.F."/>
            <person name="Lyhne E.K."/>
            <person name="Kogle M.E."/>
            <person name="Kuo A."/>
            <person name="Riley R."/>
            <person name="Clum A."/>
            <person name="Nolan M."/>
            <person name="Lipzen A."/>
            <person name="Salamov A."/>
            <person name="Henrissat B."/>
            <person name="Wiebenga A."/>
            <person name="De Vries R.P."/>
            <person name="Grigoriev I.V."/>
            <person name="Mortensen U.H."/>
            <person name="Andersen M.R."/>
            <person name="Baker S.E."/>
        </authorList>
    </citation>
    <scope>NUCLEOTIDE SEQUENCE [LARGE SCALE GENOMIC DNA]</scope>
    <source>
        <strain evidence="1 2">IBT 23096</strain>
    </source>
</reference>
<dbReference type="SUPFAM" id="SSF56112">
    <property type="entry name" value="Protein kinase-like (PK-like)"/>
    <property type="match status" value="1"/>
</dbReference>
<name>A0A2I2GK83_9EURO</name>
<proteinExistence type="predicted"/>
<evidence type="ECO:0000313" key="2">
    <source>
        <dbReference type="Proteomes" id="UP000234275"/>
    </source>
</evidence>
<evidence type="ECO:0008006" key="3">
    <source>
        <dbReference type="Google" id="ProtNLM"/>
    </source>
</evidence>
<comment type="caution">
    <text evidence="1">The sequence shown here is derived from an EMBL/GenBank/DDBJ whole genome shotgun (WGS) entry which is preliminary data.</text>
</comment>
<dbReference type="OrthoDB" id="1668230at2759"/>
<accession>A0A2I2GK83</accession>
<dbReference type="Gene3D" id="1.10.510.10">
    <property type="entry name" value="Transferase(Phosphotransferase) domain 1"/>
    <property type="match status" value="1"/>
</dbReference>
<organism evidence="1 2">
    <name type="scientific">Aspergillus steynii IBT 23096</name>
    <dbReference type="NCBI Taxonomy" id="1392250"/>
    <lineage>
        <taxon>Eukaryota</taxon>
        <taxon>Fungi</taxon>
        <taxon>Dikarya</taxon>
        <taxon>Ascomycota</taxon>
        <taxon>Pezizomycotina</taxon>
        <taxon>Eurotiomycetes</taxon>
        <taxon>Eurotiomycetidae</taxon>
        <taxon>Eurotiales</taxon>
        <taxon>Aspergillaceae</taxon>
        <taxon>Aspergillus</taxon>
        <taxon>Aspergillus subgen. Circumdati</taxon>
    </lineage>
</organism>
<dbReference type="RefSeq" id="XP_024708584.1">
    <property type="nucleotide sequence ID" value="XM_024850677.1"/>
</dbReference>
<protein>
    <recommendedName>
        <fullName evidence="3">Protein kinase domain-containing protein</fullName>
    </recommendedName>
</protein>
<dbReference type="VEuPathDB" id="FungiDB:P170DRAFT_445071"/>
<keyword evidence="2" id="KW-1185">Reference proteome</keyword>
<dbReference type="InterPro" id="IPR011009">
    <property type="entry name" value="Kinase-like_dom_sf"/>
</dbReference>
<gene>
    <name evidence="1" type="ORF">P170DRAFT_445071</name>
</gene>
<evidence type="ECO:0000313" key="1">
    <source>
        <dbReference type="EMBL" id="PLB53282.1"/>
    </source>
</evidence>
<dbReference type="Proteomes" id="UP000234275">
    <property type="component" value="Unassembled WGS sequence"/>
</dbReference>
<dbReference type="GeneID" id="36558376"/>
<dbReference type="AlphaFoldDB" id="A0A2I2GK83"/>
<sequence>MATPFLDLQGNPISQDQVLGNSALVLLQDGVAVKTPLRCLWSNPSDVEGNLQSLRREQDVYCRLQSSDDDRLNGSRPSHELQLSWCLEMACIFSYIHDLCVLVADIVSRNSLLDSNLFLKFCDFSEASLLPLGSHMEAVDDTGFTTQIDIGLLGAVMHEIVTGESAKIDLFRDTFFTDGRAYRPKREYLPETSDIWLGWIIEGCWGG</sequence>